<reference evidence="2 3" key="1">
    <citation type="journal article" date="2018" name="Front. Microbiol.">
        <title>Genome-Wide Analysis of Corynespora cassiicola Leaf Fall Disease Putative Effectors.</title>
        <authorList>
            <person name="Lopez D."/>
            <person name="Ribeiro S."/>
            <person name="Label P."/>
            <person name="Fumanal B."/>
            <person name="Venisse J.S."/>
            <person name="Kohler A."/>
            <person name="de Oliveira R.R."/>
            <person name="Labutti K."/>
            <person name="Lipzen A."/>
            <person name="Lail K."/>
            <person name="Bauer D."/>
            <person name="Ohm R.A."/>
            <person name="Barry K.W."/>
            <person name="Spatafora J."/>
            <person name="Grigoriev I.V."/>
            <person name="Martin F.M."/>
            <person name="Pujade-Renaud V."/>
        </authorList>
    </citation>
    <scope>NUCLEOTIDE SEQUENCE [LARGE SCALE GENOMIC DNA]</scope>
    <source>
        <strain evidence="2 3">Philippines</strain>
    </source>
</reference>
<protein>
    <recommendedName>
        <fullName evidence="4">F-box domain-containing protein</fullName>
    </recommendedName>
</protein>
<feature type="compositionally biased region" description="Low complexity" evidence="1">
    <location>
        <begin position="85"/>
        <end position="97"/>
    </location>
</feature>
<proteinExistence type="predicted"/>
<name>A0A2T2NTK2_CORCC</name>
<dbReference type="STRING" id="1448308.A0A2T2NTK2"/>
<feature type="compositionally biased region" description="Polar residues" evidence="1">
    <location>
        <begin position="1"/>
        <end position="17"/>
    </location>
</feature>
<accession>A0A2T2NTK2</accession>
<evidence type="ECO:0000256" key="1">
    <source>
        <dbReference type="SAM" id="MobiDB-lite"/>
    </source>
</evidence>
<feature type="compositionally biased region" description="Polar residues" evidence="1">
    <location>
        <begin position="48"/>
        <end position="61"/>
    </location>
</feature>
<dbReference type="AlphaFoldDB" id="A0A2T2NTK2"/>
<dbReference type="OrthoDB" id="2322499at2759"/>
<feature type="region of interest" description="Disordered" evidence="1">
    <location>
        <begin position="1"/>
        <end position="120"/>
    </location>
</feature>
<gene>
    <name evidence="2" type="ORF">BS50DRAFT_323334</name>
</gene>
<organism evidence="2 3">
    <name type="scientific">Corynespora cassiicola Philippines</name>
    <dbReference type="NCBI Taxonomy" id="1448308"/>
    <lineage>
        <taxon>Eukaryota</taxon>
        <taxon>Fungi</taxon>
        <taxon>Dikarya</taxon>
        <taxon>Ascomycota</taxon>
        <taxon>Pezizomycotina</taxon>
        <taxon>Dothideomycetes</taxon>
        <taxon>Pleosporomycetidae</taxon>
        <taxon>Pleosporales</taxon>
        <taxon>Corynesporascaceae</taxon>
        <taxon>Corynespora</taxon>
    </lineage>
</organism>
<dbReference type="EMBL" id="KZ678133">
    <property type="protein sequence ID" value="PSN68723.1"/>
    <property type="molecule type" value="Genomic_DNA"/>
</dbReference>
<dbReference type="Proteomes" id="UP000240883">
    <property type="component" value="Unassembled WGS sequence"/>
</dbReference>
<sequence>MVNSKNVAFKVNKQTPSSGPPPRAFGTVINCRKPAGKRALKGVDEVRSQQVPLTRVHGSTQLDKKRKREEEDSKNGESATNHADGSAVVSAAGTSSAPPMKQRPFPSLRPQLPKPTRFRRGKTLSKGVDLDCWFLILSFSDPAQLLEMRSKIASCYRFLRDNPMLWKHSRSYYYGGDLPDPPSELNEFQYAHLRHGHGCMSCGTPSTRKTYWAFLRRWCKACLHSKTVKEQDALALFKDANGDDISFIQKCIPAGTFDSWGNFVGVGPASTHSLKTVYLLSDVQRVVADYIRDSRENYVSWHAEMRTWINDRVAVVDERREFARKMELWEDMTRTSKTYDYQEKKQARKTYFIEKASQLTPPISQNDMERCPSYRRAVAIPKDPNMTSWLQLKPKLQKEVSELVSMNTILMNLYTGSGSSTPGADFY</sequence>
<evidence type="ECO:0008006" key="4">
    <source>
        <dbReference type="Google" id="ProtNLM"/>
    </source>
</evidence>
<evidence type="ECO:0000313" key="3">
    <source>
        <dbReference type="Proteomes" id="UP000240883"/>
    </source>
</evidence>
<evidence type="ECO:0000313" key="2">
    <source>
        <dbReference type="EMBL" id="PSN68723.1"/>
    </source>
</evidence>
<keyword evidence="3" id="KW-1185">Reference proteome</keyword>